<accession>A0A7J7ZXS2</accession>
<gene>
    <name evidence="1" type="ORF">mMyoMyo1_009915</name>
</gene>
<dbReference type="AlphaFoldDB" id="A0A7J7ZXS2"/>
<comment type="caution">
    <text evidence="1">The sequence shown here is derived from an EMBL/GenBank/DDBJ whole genome shotgun (WGS) entry which is preliminary data.</text>
</comment>
<evidence type="ECO:0000313" key="2">
    <source>
        <dbReference type="Proteomes" id="UP000527355"/>
    </source>
</evidence>
<reference evidence="1 2" key="1">
    <citation type="journal article" date="2020" name="Nature">
        <title>Six reference-quality genomes reveal evolution of bat adaptations.</title>
        <authorList>
            <person name="Jebb D."/>
            <person name="Huang Z."/>
            <person name="Pippel M."/>
            <person name="Hughes G.M."/>
            <person name="Lavrichenko K."/>
            <person name="Devanna P."/>
            <person name="Winkler S."/>
            <person name="Jermiin L.S."/>
            <person name="Skirmuntt E.C."/>
            <person name="Katzourakis A."/>
            <person name="Burkitt-Gray L."/>
            <person name="Ray D.A."/>
            <person name="Sullivan K.A.M."/>
            <person name="Roscito J.G."/>
            <person name="Kirilenko B.M."/>
            <person name="Davalos L.M."/>
            <person name="Corthals A.P."/>
            <person name="Power M.L."/>
            <person name="Jones G."/>
            <person name="Ransome R.D."/>
            <person name="Dechmann D.K.N."/>
            <person name="Locatelli A.G."/>
            <person name="Puechmaille S.J."/>
            <person name="Fedrigo O."/>
            <person name="Jarvis E.D."/>
            <person name="Hiller M."/>
            <person name="Vernes S.C."/>
            <person name="Myers E.W."/>
            <person name="Teeling E.C."/>
        </authorList>
    </citation>
    <scope>NUCLEOTIDE SEQUENCE [LARGE SCALE GENOMIC DNA]</scope>
    <source>
        <strain evidence="1">MMyoMyo1</strain>
        <tissue evidence="1">Flight muscle</tissue>
    </source>
</reference>
<dbReference type="EMBL" id="JABWUV010000002">
    <property type="protein sequence ID" value="KAF6379053.1"/>
    <property type="molecule type" value="Genomic_DNA"/>
</dbReference>
<protein>
    <submittedName>
        <fullName evidence="1">Uncharacterized protein</fullName>
    </submittedName>
</protein>
<organism evidence="1 2">
    <name type="scientific">Myotis myotis</name>
    <name type="common">Greater mouse-eared bat</name>
    <name type="synonym">Vespertilio myotis</name>
    <dbReference type="NCBI Taxonomy" id="51298"/>
    <lineage>
        <taxon>Eukaryota</taxon>
        <taxon>Metazoa</taxon>
        <taxon>Chordata</taxon>
        <taxon>Craniata</taxon>
        <taxon>Vertebrata</taxon>
        <taxon>Euteleostomi</taxon>
        <taxon>Mammalia</taxon>
        <taxon>Eutheria</taxon>
        <taxon>Laurasiatheria</taxon>
        <taxon>Chiroptera</taxon>
        <taxon>Yangochiroptera</taxon>
        <taxon>Vespertilionidae</taxon>
        <taxon>Myotis</taxon>
    </lineage>
</organism>
<proteinExistence type="predicted"/>
<sequence>MDKVNRGRYLSLEFFSSLTVSIVSSPQSGKCHLSNLACFPDLMRKREEEDGWFMIEKKRVHSSCPQTLANIPQQMFYLLQPTPVVSRFSSFFLTSLTPRASGSETSLPTSRCIQITLSGGGWEVGEEIN</sequence>
<evidence type="ECO:0000313" key="1">
    <source>
        <dbReference type="EMBL" id="KAF6379053.1"/>
    </source>
</evidence>
<dbReference type="Proteomes" id="UP000527355">
    <property type="component" value="Unassembled WGS sequence"/>
</dbReference>
<keyword evidence="2" id="KW-1185">Reference proteome</keyword>
<name>A0A7J7ZXS2_MYOMY</name>